<evidence type="ECO:0000313" key="3">
    <source>
        <dbReference type="Proteomes" id="UP000053860"/>
    </source>
</evidence>
<dbReference type="Gene3D" id="3.40.630.30">
    <property type="match status" value="1"/>
</dbReference>
<protein>
    <submittedName>
        <fullName evidence="2">Acetyltransferase (GNAT) family protein</fullName>
    </submittedName>
</protein>
<dbReference type="Proteomes" id="UP000053860">
    <property type="component" value="Unassembled WGS sequence"/>
</dbReference>
<dbReference type="AlphaFoldDB" id="A0A101HJ69"/>
<dbReference type="InterPro" id="IPR000182">
    <property type="entry name" value="GNAT_dom"/>
</dbReference>
<comment type="caution">
    <text evidence="2">The sequence shown here is derived from an EMBL/GenBank/DDBJ whole genome shotgun (WGS) entry which is preliminary data.</text>
</comment>
<dbReference type="STRING" id="1123008.GCA_000380985_01331"/>
<dbReference type="PROSITE" id="PS51186">
    <property type="entry name" value="GNAT"/>
    <property type="match status" value="1"/>
</dbReference>
<dbReference type="SUPFAM" id="SSF55729">
    <property type="entry name" value="Acyl-CoA N-acyltransferases (Nat)"/>
    <property type="match status" value="1"/>
</dbReference>
<dbReference type="GO" id="GO:0016747">
    <property type="term" value="F:acyltransferase activity, transferring groups other than amino-acyl groups"/>
    <property type="evidence" value="ECO:0007669"/>
    <property type="project" value="InterPro"/>
</dbReference>
<feature type="domain" description="N-acetyltransferase" evidence="1">
    <location>
        <begin position="4"/>
        <end position="141"/>
    </location>
</feature>
<dbReference type="CDD" id="cd04301">
    <property type="entry name" value="NAT_SF"/>
    <property type="match status" value="1"/>
</dbReference>
<proteinExistence type="predicted"/>
<evidence type="ECO:0000259" key="1">
    <source>
        <dbReference type="PROSITE" id="PS51186"/>
    </source>
</evidence>
<evidence type="ECO:0000313" key="2">
    <source>
        <dbReference type="EMBL" id="KUK77430.1"/>
    </source>
</evidence>
<organism evidence="2 3">
    <name type="scientific">Proteiniphilum acetatigenes</name>
    <dbReference type="NCBI Taxonomy" id="294710"/>
    <lineage>
        <taxon>Bacteria</taxon>
        <taxon>Pseudomonadati</taxon>
        <taxon>Bacteroidota</taxon>
        <taxon>Bacteroidia</taxon>
        <taxon>Bacteroidales</taxon>
        <taxon>Dysgonomonadaceae</taxon>
        <taxon>Proteiniphilum</taxon>
    </lineage>
</organism>
<dbReference type="InterPro" id="IPR016181">
    <property type="entry name" value="Acyl_CoA_acyltransferase"/>
</dbReference>
<accession>A0A101HJ69</accession>
<dbReference type="Pfam" id="PF00583">
    <property type="entry name" value="Acetyltransf_1"/>
    <property type="match status" value="1"/>
</dbReference>
<keyword evidence="2" id="KW-0808">Transferase</keyword>
<name>A0A101HJ69_9BACT</name>
<reference evidence="3" key="1">
    <citation type="journal article" date="2015" name="MBio">
        <title>Genome-Resolved Metagenomic Analysis Reveals Roles for Candidate Phyla and Other Microbial Community Members in Biogeochemical Transformations in Oil Reservoirs.</title>
        <authorList>
            <person name="Hu P."/>
            <person name="Tom L."/>
            <person name="Singh A."/>
            <person name="Thomas B.C."/>
            <person name="Baker B.J."/>
            <person name="Piceno Y.M."/>
            <person name="Andersen G.L."/>
            <person name="Banfield J.F."/>
        </authorList>
    </citation>
    <scope>NUCLEOTIDE SEQUENCE [LARGE SCALE GENOMIC DNA]</scope>
</reference>
<dbReference type="EMBL" id="LGGN01000134">
    <property type="protein sequence ID" value="KUK77430.1"/>
    <property type="molecule type" value="Genomic_DNA"/>
</dbReference>
<gene>
    <name evidence="2" type="ORF">XD92_0803</name>
</gene>
<sequence>MEYLRIEPTDTASGNSVWKLYEESFPVAERRKRDDHLRACGDDRFFPLSAWEGGELIGLMFFWEWDSYRYLEHLAVPPRLRGQGYGSEILRYLRDSDHTIILEIDPLVNELSVRRLQFYERAGFALTPYRFVHLPYRLEAEPQELLILSYPNMITKKQHHDFLRFVNEEVIRYCERN</sequence>